<dbReference type="InterPro" id="IPR003495">
    <property type="entry name" value="CobW/HypB/UreG_nucleotide-bd"/>
</dbReference>
<protein>
    <submittedName>
        <fullName evidence="7">GTP-binding protein</fullName>
    </submittedName>
</protein>
<evidence type="ECO:0000313" key="8">
    <source>
        <dbReference type="Proteomes" id="UP000664277"/>
    </source>
</evidence>
<reference evidence="7" key="1">
    <citation type="submission" date="2021-02" db="EMBL/GenBank/DDBJ databases">
        <title>Genome-Resolved Metagenomics of a Microbial Community Performing Photosynthetic Biological Nutrient Removal.</title>
        <authorList>
            <person name="Mcdaniel E.A."/>
        </authorList>
    </citation>
    <scope>NUCLEOTIDE SEQUENCE</scope>
    <source>
        <strain evidence="7">UWPOB_OBS1</strain>
    </source>
</reference>
<dbReference type="SMART" id="SM00833">
    <property type="entry name" value="CobW_C"/>
    <property type="match status" value="1"/>
</dbReference>
<proteinExistence type="inferred from homology"/>
<organism evidence="7 8">
    <name type="scientific">Candidatus Obscuribacter phosphatis</name>
    <dbReference type="NCBI Taxonomy" id="1906157"/>
    <lineage>
        <taxon>Bacteria</taxon>
        <taxon>Bacillati</taxon>
        <taxon>Candidatus Melainabacteria</taxon>
        <taxon>Candidatus Obscuribacterales</taxon>
        <taxon>Candidatus Obscuribacteraceae</taxon>
        <taxon>Candidatus Obscuribacter</taxon>
    </lineage>
</organism>
<evidence type="ECO:0000256" key="3">
    <source>
        <dbReference type="ARBA" id="ARBA00023186"/>
    </source>
</evidence>
<keyword evidence="1" id="KW-0547">Nucleotide-binding</keyword>
<feature type="domain" description="CobW C-terminal" evidence="6">
    <location>
        <begin position="359"/>
        <end position="452"/>
    </location>
</feature>
<accession>A0A8J7P950</accession>
<evidence type="ECO:0000256" key="5">
    <source>
        <dbReference type="ARBA" id="ARBA00049117"/>
    </source>
</evidence>
<dbReference type="InterPro" id="IPR036627">
    <property type="entry name" value="CobW-likC_sf"/>
</dbReference>
<dbReference type="InterPro" id="IPR011629">
    <property type="entry name" value="CobW-like_C"/>
</dbReference>
<dbReference type="GO" id="GO:0005737">
    <property type="term" value="C:cytoplasm"/>
    <property type="evidence" value="ECO:0007669"/>
    <property type="project" value="TreeGrafter"/>
</dbReference>
<dbReference type="Pfam" id="PF07683">
    <property type="entry name" value="CobW_C"/>
    <property type="match status" value="1"/>
</dbReference>
<dbReference type="SUPFAM" id="SSF52540">
    <property type="entry name" value="P-loop containing nucleoside triphosphate hydrolases"/>
    <property type="match status" value="1"/>
</dbReference>
<name>A0A8J7P950_9BACT</name>
<comment type="caution">
    <text evidence="7">The sequence shown here is derived from an EMBL/GenBank/DDBJ whole genome shotgun (WGS) entry which is preliminary data.</text>
</comment>
<dbReference type="Proteomes" id="UP000664277">
    <property type="component" value="Unassembled WGS sequence"/>
</dbReference>
<dbReference type="PANTHER" id="PTHR13748:SF62">
    <property type="entry name" value="COBW DOMAIN-CONTAINING PROTEIN"/>
    <property type="match status" value="1"/>
</dbReference>
<sequence length="461" mass="52273">MMPENEQRKVPVTVLTGFLGSGKTTLLNRILTENHGKRIAVIENEFGEIGIDDALVVQSDEEIFEMNNGCICCTVRGDLIRILGNLMRRRDRFDYILVETTGLADPAPVAQTFFVDDEVHELLELDGIVTVIDSKHVLLHLDSSPECKEQIAFADVILLNKTDLVSTEELDRLEEKIRAMNAMAKIFRSKDAAVDMDNILNVKGFDLDRALAVKPTFLEPEYPFEWVGQYELDDTCKLELQDGPDPSMNMLLMEYQGSKPCEAILKGMAEQAMRQFSHEKTKLKPGESLSRIDHVYELNLNTPGTMTFNFAVKKGIYAVFTQHRPEEFQMAIKTNSGEQALKPQAEHGFEAGHSHDNEVSSVGIECDGDINHIKFNEWLGCLLREKGADIFRMKGIVSVAGEDQRFVFQGVHMLFDGRPDRPWLDEKRINQVIFIGRNLNRNELVEGFQKCLVKEPHLSRK</sequence>
<comment type="similarity">
    <text evidence="4">Belongs to the SIMIBI class G3E GTPase family. ZNG1 subfamily.</text>
</comment>
<dbReference type="EMBL" id="JAFLCK010000024">
    <property type="protein sequence ID" value="MBN8661729.1"/>
    <property type="molecule type" value="Genomic_DNA"/>
</dbReference>
<dbReference type="GO" id="GO:0000166">
    <property type="term" value="F:nucleotide binding"/>
    <property type="evidence" value="ECO:0007669"/>
    <property type="project" value="UniProtKB-KW"/>
</dbReference>
<keyword evidence="2" id="KW-0378">Hydrolase</keyword>
<comment type="catalytic activity">
    <reaction evidence="5">
        <text>GTP + H2O = GDP + phosphate + H(+)</text>
        <dbReference type="Rhea" id="RHEA:19669"/>
        <dbReference type="ChEBI" id="CHEBI:15377"/>
        <dbReference type="ChEBI" id="CHEBI:15378"/>
        <dbReference type="ChEBI" id="CHEBI:37565"/>
        <dbReference type="ChEBI" id="CHEBI:43474"/>
        <dbReference type="ChEBI" id="CHEBI:58189"/>
    </reaction>
    <physiologicalReaction direction="left-to-right" evidence="5">
        <dbReference type="Rhea" id="RHEA:19670"/>
    </physiologicalReaction>
</comment>
<dbReference type="Gene3D" id="3.30.1220.10">
    <property type="entry name" value="CobW-like, C-terminal domain"/>
    <property type="match status" value="1"/>
</dbReference>
<dbReference type="PANTHER" id="PTHR13748">
    <property type="entry name" value="COBW-RELATED"/>
    <property type="match status" value="1"/>
</dbReference>
<dbReference type="CDD" id="cd03112">
    <property type="entry name" value="CobW-like"/>
    <property type="match status" value="1"/>
</dbReference>
<dbReference type="InterPro" id="IPR027417">
    <property type="entry name" value="P-loop_NTPase"/>
</dbReference>
<evidence type="ECO:0000313" key="7">
    <source>
        <dbReference type="EMBL" id="MBN8661729.1"/>
    </source>
</evidence>
<evidence type="ECO:0000256" key="1">
    <source>
        <dbReference type="ARBA" id="ARBA00022741"/>
    </source>
</evidence>
<evidence type="ECO:0000259" key="6">
    <source>
        <dbReference type="SMART" id="SM00833"/>
    </source>
</evidence>
<dbReference type="Pfam" id="PF02492">
    <property type="entry name" value="cobW"/>
    <property type="match status" value="1"/>
</dbReference>
<gene>
    <name evidence="7" type="ORF">J0M35_15290</name>
</gene>
<dbReference type="Gene3D" id="3.40.50.300">
    <property type="entry name" value="P-loop containing nucleotide triphosphate hydrolases"/>
    <property type="match status" value="1"/>
</dbReference>
<dbReference type="SUPFAM" id="SSF90002">
    <property type="entry name" value="Hypothetical protein YjiA, C-terminal domain"/>
    <property type="match status" value="1"/>
</dbReference>
<evidence type="ECO:0000256" key="4">
    <source>
        <dbReference type="ARBA" id="ARBA00034320"/>
    </source>
</evidence>
<keyword evidence="3" id="KW-0143">Chaperone</keyword>
<evidence type="ECO:0000256" key="2">
    <source>
        <dbReference type="ARBA" id="ARBA00022801"/>
    </source>
</evidence>
<dbReference type="AlphaFoldDB" id="A0A8J7P950"/>
<dbReference type="GO" id="GO:0016787">
    <property type="term" value="F:hydrolase activity"/>
    <property type="evidence" value="ECO:0007669"/>
    <property type="project" value="UniProtKB-KW"/>
</dbReference>
<dbReference type="InterPro" id="IPR051316">
    <property type="entry name" value="Zinc-reg_GTPase_activator"/>
</dbReference>